<feature type="non-terminal residue" evidence="3">
    <location>
        <position position="56"/>
    </location>
</feature>
<gene>
    <name evidence="3" type="ORF">C5L31_001591</name>
</gene>
<dbReference type="SMART" id="SM00530">
    <property type="entry name" value="HTH_XRE"/>
    <property type="match status" value="1"/>
</dbReference>
<dbReference type="InterPro" id="IPR010982">
    <property type="entry name" value="Lambda_DNA-bd_dom_sf"/>
</dbReference>
<sequence>MLELATQLKGAREKAGYSQNDLALILNVTRQAISKWETGKTYPDIDNLVFLSDFYQ</sequence>
<evidence type="ECO:0000256" key="1">
    <source>
        <dbReference type="ARBA" id="ARBA00023125"/>
    </source>
</evidence>
<feature type="domain" description="HTH cro/C1-type" evidence="2">
    <location>
        <begin position="8"/>
        <end position="56"/>
    </location>
</feature>
<dbReference type="Gene3D" id="1.10.260.40">
    <property type="entry name" value="lambda repressor-like DNA-binding domains"/>
    <property type="match status" value="1"/>
</dbReference>
<dbReference type="RefSeq" id="WP_133278377.1">
    <property type="nucleotide sequence ID" value="NZ_PUFO01000100.1"/>
</dbReference>
<dbReference type="CDD" id="cd00093">
    <property type="entry name" value="HTH_XRE"/>
    <property type="match status" value="1"/>
</dbReference>
<keyword evidence="1" id="KW-0238">DNA-binding</keyword>
<dbReference type="GO" id="GO:0003677">
    <property type="term" value="F:DNA binding"/>
    <property type="evidence" value="ECO:0007669"/>
    <property type="project" value="UniProtKB-KW"/>
</dbReference>
<evidence type="ECO:0000259" key="2">
    <source>
        <dbReference type="PROSITE" id="PS50943"/>
    </source>
</evidence>
<comment type="caution">
    <text evidence="3">The sequence shown here is derived from an EMBL/GenBank/DDBJ whole genome shotgun (WGS) entry which is preliminary data.</text>
</comment>
<dbReference type="InterPro" id="IPR001387">
    <property type="entry name" value="Cro/C1-type_HTH"/>
</dbReference>
<dbReference type="EMBL" id="PUFO01000100">
    <property type="protein sequence ID" value="TDG72117.1"/>
    <property type="molecule type" value="Genomic_DNA"/>
</dbReference>
<reference evidence="3 4" key="1">
    <citation type="journal article" date="2019" name="Appl. Microbiol. Biotechnol.">
        <title>Uncovering carbohydrate metabolism through a genotype-phenotype association study of 56 lactic acid bacteria genomes.</title>
        <authorList>
            <person name="Buron-Moles G."/>
            <person name="Chailyan A."/>
            <person name="Dolejs I."/>
            <person name="Forster J."/>
            <person name="Miks M.H."/>
        </authorList>
    </citation>
    <scope>NUCLEOTIDE SEQUENCE [LARGE SCALE GENOMIC DNA]</scope>
    <source>
        <strain evidence="3 4">ATCC 49373</strain>
    </source>
</reference>
<evidence type="ECO:0000313" key="3">
    <source>
        <dbReference type="EMBL" id="TDG72117.1"/>
    </source>
</evidence>
<dbReference type="STRING" id="1122149.FD44_GL000543"/>
<proteinExistence type="predicted"/>
<dbReference type="Proteomes" id="UP000294854">
    <property type="component" value="Unassembled WGS sequence"/>
</dbReference>
<dbReference type="PROSITE" id="PS50943">
    <property type="entry name" value="HTH_CROC1"/>
    <property type="match status" value="1"/>
</dbReference>
<protein>
    <recommendedName>
        <fullName evidence="2">HTH cro/C1-type domain-containing protein</fullName>
    </recommendedName>
</protein>
<organism evidence="3 4">
    <name type="scientific">Secundilactobacillus malefermentans</name>
    <dbReference type="NCBI Taxonomy" id="176292"/>
    <lineage>
        <taxon>Bacteria</taxon>
        <taxon>Bacillati</taxon>
        <taxon>Bacillota</taxon>
        <taxon>Bacilli</taxon>
        <taxon>Lactobacillales</taxon>
        <taxon>Lactobacillaceae</taxon>
        <taxon>Secundilactobacillus</taxon>
    </lineage>
</organism>
<dbReference type="AlphaFoldDB" id="A0A4R5NEF9"/>
<dbReference type="OrthoDB" id="9805856at2"/>
<dbReference type="PANTHER" id="PTHR46558">
    <property type="entry name" value="TRACRIPTIONAL REGULATORY PROTEIN-RELATED-RELATED"/>
    <property type="match status" value="1"/>
</dbReference>
<dbReference type="Pfam" id="PF01381">
    <property type="entry name" value="HTH_3"/>
    <property type="match status" value="1"/>
</dbReference>
<keyword evidence="4" id="KW-1185">Reference proteome</keyword>
<dbReference type="SUPFAM" id="SSF47413">
    <property type="entry name" value="lambda repressor-like DNA-binding domains"/>
    <property type="match status" value="1"/>
</dbReference>
<dbReference type="PANTHER" id="PTHR46558:SF4">
    <property type="entry name" value="DNA-BIDING PHAGE PROTEIN"/>
    <property type="match status" value="1"/>
</dbReference>
<name>A0A4R5NEF9_9LACO</name>
<evidence type="ECO:0000313" key="4">
    <source>
        <dbReference type="Proteomes" id="UP000294854"/>
    </source>
</evidence>
<accession>A0A4R5NEF9</accession>